<evidence type="ECO:0000256" key="5">
    <source>
        <dbReference type="SAM" id="MobiDB-lite"/>
    </source>
</evidence>
<dbReference type="AlphaFoldDB" id="A0A369JXU9"/>
<sequence length="153" mass="17202">STSPGNRRQGSLEFDYCILVTHIRRSQVAKKRLTSSQQLLQTFDSPPQLEYVDELKGCSTAARPDAPVRKSSVDPETVQKLERRLSARPDKKELVERNVLKDDHGIAPSLIAAREKLERSQLEDKLAHALQQRPKPDELVKEGILTEDEAPPA</sequence>
<feature type="non-terminal residue" evidence="6">
    <location>
        <position position="1"/>
    </location>
</feature>
<dbReference type="InParanoid" id="A0A369JXU9"/>
<evidence type="ECO:0008006" key="8">
    <source>
        <dbReference type="Google" id="ProtNLM"/>
    </source>
</evidence>
<keyword evidence="2" id="KW-0677">Repeat</keyword>
<dbReference type="GO" id="GO:0003713">
    <property type="term" value="F:transcription coactivator activity"/>
    <property type="evidence" value="ECO:0007669"/>
    <property type="project" value="TreeGrafter"/>
</dbReference>
<comment type="subcellular location">
    <subcellularLocation>
        <location evidence="1">Nucleus</location>
    </subcellularLocation>
</comment>
<dbReference type="Pfam" id="PF02755">
    <property type="entry name" value="RPEL"/>
    <property type="match status" value="2"/>
</dbReference>
<dbReference type="EMBL" id="LUEZ02000041">
    <property type="protein sequence ID" value="RDB25195.1"/>
    <property type="molecule type" value="Genomic_DNA"/>
</dbReference>
<protein>
    <recommendedName>
        <fullName evidence="8">RPEL repeat protein</fullName>
    </recommendedName>
</protein>
<evidence type="ECO:0000313" key="6">
    <source>
        <dbReference type="EMBL" id="RDB25195.1"/>
    </source>
</evidence>
<gene>
    <name evidence="6" type="ORF">Hypma_008103</name>
</gene>
<dbReference type="InterPro" id="IPR004018">
    <property type="entry name" value="RPEL_repeat"/>
</dbReference>
<dbReference type="Proteomes" id="UP000076154">
    <property type="component" value="Unassembled WGS sequence"/>
</dbReference>
<dbReference type="GO" id="GO:0045944">
    <property type="term" value="P:positive regulation of transcription by RNA polymerase II"/>
    <property type="evidence" value="ECO:0007669"/>
    <property type="project" value="TreeGrafter"/>
</dbReference>
<dbReference type="GO" id="GO:0005634">
    <property type="term" value="C:nucleus"/>
    <property type="evidence" value="ECO:0007669"/>
    <property type="project" value="UniProtKB-SubCell"/>
</dbReference>
<keyword evidence="3" id="KW-0539">Nucleus</keyword>
<organism evidence="6 7">
    <name type="scientific">Hypsizygus marmoreus</name>
    <name type="common">White beech mushroom</name>
    <name type="synonym">Agaricus marmoreus</name>
    <dbReference type="NCBI Taxonomy" id="39966"/>
    <lineage>
        <taxon>Eukaryota</taxon>
        <taxon>Fungi</taxon>
        <taxon>Dikarya</taxon>
        <taxon>Basidiomycota</taxon>
        <taxon>Agaricomycotina</taxon>
        <taxon>Agaricomycetes</taxon>
        <taxon>Agaricomycetidae</taxon>
        <taxon>Agaricales</taxon>
        <taxon>Tricholomatineae</taxon>
        <taxon>Lyophyllaceae</taxon>
        <taxon>Hypsizygus</taxon>
    </lineage>
</organism>
<proteinExistence type="predicted"/>
<dbReference type="PROSITE" id="PS51073">
    <property type="entry name" value="RPEL"/>
    <property type="match status" value="2"/>
</dbReference>
<feature type="repeat" description="RPEL" evidence="4">
    <location>
        <begin position="124"/>
        <end position="149"/>
    </location>
</feature>
<dbReference type="InterPro" id="IPR043451">
    <property type="entry name" value="Myocardin-like"/>
</dbReference>
<evidence type="ECO:0000313" key="7">
    <source>
        <dbReference type="Proteomes" id="UP000076154"/>
    </source>
</evidence>
<feature type="region of interest" description="Disordered" evidence="5">
    <location>
        <begin position="128"/>
        <end position="153"/>
    </location>
</feature>
<dbReference type="Gene3D" id="6.10.150.10">
    <property type="match status" value="1"/>
</dbReference>
<evidence type="ECO:0000256" key="3">
    <source>
        <dbReference type="ARBA" id="ARBA00023242"/>
    </source>
</evidence>
<reference evidence="6" key="1">
    <citation type="submission" date="2018-04" db="EMBL/GenBank/DDBJ databases">
        <title>Whole genome sequencing of Hypsizygus marmoreus.</title>
        <authorList>
            <person name="Choi I.-G."/>
            <person name="Min B."/>
            <person name="Kim J.-G."/>
            <person name="Kim S."/>
            <person name="Oh Y.-L."/>
            <person name="Kong W.-S."/>
            <person name="Park H."/>
            <person name="Jeong J."/>
            <person name="Song E.-S."/>
        </authorList>
    </citation>
    <scope>NUCLEOTIDE SEQUENCE [LARGE SCALE GENOMIC DNA]</scope>
    <source>
        <strain evidence="6">51987-8</strain>
    </source>
</reference>
<dbReference type="STRING" id="39966.A0A369JXU9"/>
<evidence type="ECO:0000256" key="4">
    <source>
        <dbReference type="PROSITE-ProRule" id="PRU00401"/>
    </source>
</evidence>
<feature type="repeat" description="RPEL" evidence="4">
    <location>
        <begin position="79"/>
        <end position="104"/>
    </location>
</feature>
<keyword evidence="7" id="KW-1185">Reference proteome</keyword>
<dbReference type="PANTHER" id="PTHR22793:SF12">
    <property type="entry name" value="MYOCARDIN-RELATED TRANSCRIPTION FACTOR, ISOFORM H"/>
    <property type="match status" value="1"/>
</dbReference>
<dbReference type="PANTHER" id="PTHR22793">
    <property type="entry name" value="MYOCARDIN-RELATED TRANSCRIPTION FACTOR-RELATED"/>
    <property type="match status" value="1"/>
</dbReference>
<dbReference type="SMART" id="SM00707">
    <property type="entry name" value="RPEL"/>
    <property type="match status" value="2"/>
</dbReference>
<comment type="caution">
    <text evidence="6">The sequence shown here is derived from an EMBL/GenBank/DDBJ whole genome shotgun (WGS) entry which is preliminary data.</text>
</comment>
<evidence type="ECO:0000256" key="2">
    <source>
        <dbReference type="ARBA" id="ARBA00022737"/>
    </source>
</evidence>
<name>A0A369JXU9_HYPMA</name>
<evidence type="ECO:0000256" key="1">
    <source>
        <dbReference type="ARBA" id="ARBA00004123"/>
    </source>
</evidence>
<accession>A0A369JXU9</accession>